<dbReference type="PANTHER" id="PTHR21568">
    <property type="entry name" value="TRNA PSEUDOURIDINE SYNTHASE PUS10"/>
    <property type="match status" value="1"/>
</dbReference>
<dbReference type="EMBL" id="CM002925">
    <property type="protein sequence ID" value="KGN55479.1"/>
    <property type="molecule type" value="Genomic_DNA"/>
</dbReference>
<dbReference type="OMA" id="LVISCQR"/>
<evidence type="ECO:0000256" key="5">
    <source>
        <dbReference type="ARBA" id="ARBA00075270"/>
    </source>
</evidence>
<dbReference type="PANTHER" id="PTHR21568:SF0">
    <property type="entry name" value="TRNA PSEUDOURIDINE SYNTHASE PUS10"/>
    <property type="match status" value="1"/>
</dbReference>
<dbReference type="GO" id="GO:0003723">
    <property type="term" value="F:RNA binding"/>
    <property type="evidence" value="ECO:0007669"/>
    <property type="project" value="InterPro"/>
</dbReference>
<dbReference type="NCBIfam" id="TIGR01213">
    <property type="entry name" value="pseudo_Pus10arc"/>
    <property type="match status" value="1"/>
</dbReference>
<dbReference type="Gene3D" id="3.30.70.2510">
    <property type="match status" value="1"/>
</dbReference>
<dbReference type="KEGG" id="csv:101215464"/>
<evidence type="ECO:0000259" key="8">
    <source>
        <dbReference type="Pfam" id="PF21237"/>
    </source>
</evidence>
<gene>
    <name evidence="10" type="ORF">Csa_4G653400</name>
</gene>
<dbReference type="Pfam" id="PF21238">
    <property type="entry name" value="Pus10_C"/>
    <property type="match status" value="1"/>
</dbReference>
<reference evidence="10 11" key="2">
    <citation type="journal article" date="2009" name="PLoS ONE">
        <title>An integrated genetic and cytogenetic map of the cucumber genome.</title>
        <authorList>
            <person name="Ren Y."/>
            <person name="Zhang Z."/>
            <person name="Liu J."/>
            <person name="Staub J.E."/>
            <person name="Han Y."/>
            <person name="Cheng Z."/>
            <person name="Li X."/>
            <person name="Lu J."/>
            <person name="Miao H."/>
            <person name="Kang H."/>
            <person name="Xie B."/>
            <person name="Gu X."/>
            <person name="Wang X."/>
            <person name="Du Y."/>
            <person name="Jin W."/>
            <person name="Huang S."/>
        </authorList>
    </citation>
    <scope>NUCLEOTIDE SEQUENCE [LARGE SCALE GENOMIC DNA]</scope>
    <source>
        <strain evidence="11">cv. 9930</strain>
    </source>
</reference>
<keyword evidence="4" id="KW-0413">Isomerase</keyword>
<comment type="similarity">
    <text evidence="1">Belongs to the pseudouridine synthase Pus10 family.</text>
</comment>
<dbReference type="STRING" id="3659.A0A0A0L378"/>
<dbReference type="Gramene" id="KGN55479">
    <property type="protein sequence ID" value="KGN55479"/>
    <property type="gene ID" value="Csa_4G653400"/>
</dbReference>
<evidence type="ECO:0000256" key="4">
    <source>
        <dbReference type="ARBA" id="ARBA00023235"/>
    </source>
</evidence>
<keyword evidence="3" id="KW-0819">tRNA processing</keyword>
<evidence type="ECO:0000313" key="10">
    <source>
        <dbReference type="EMBL" id="KGN55479.1"/>
    </source>
</evidence>
<sequence>MANEQDEVQANPEATALALTSVTQEAISPGDKLQIPSYATKDLLSIGVCIPCIIRLSGIERHSYSFSLSAPILGSDNEAIDDANDRNTCCLCLGILQFSYIDDKGDFIKCKGVDDLAVSISEMVKKEGHQIDSFSLEVSVPSIILENEKRVWLYLKRKYGSEQWFQGKPPPICLSAKDALKICITKPLETLLDCKSSSSGLRIRLTYSHPKASNSNGNSIKRNQDGFKMRKIVGSDEPSDISNCNSVADDCINPSQEVVFPQETIKEPCHLALTCYRTSIYIVGRYIKYSRNVSQTRWVIGEERMGEASVEEILGNNILPFCRGDSYKFHAAGREDLDVRMLGSGRPFLVEIQNARLLPSEMIINEIQSKINSSENKLIGVRNLKVVGSEGWALVQEGEAEKQKQYAALVWTSRPLEDADLLSISSLKDLKILQRTPIRVLHRRSPLEREKIIHWMKIEKVAESSQYYLLHLCTQAGTYIKEFVHGDLGRTHPSIGSILSCRAEILQLDVTDIKMDCHLGE</sequence>
<proteinExistence type="inferred from homology"/>
<dbReference type="InterPro" id="IPR048742">
    <property type="entry name" value="Pus10_N_euk"/>
</dbReference>
<organism evidence="10 11">
    <name type="scientific">Cucumis sativus</name>
    <name type="common">Cucumber</name>
    <dbReference type="NCBI Taxonomy" id="3659"/>
    <lineage>
        <taxon>Eukaryota</taxon>
        <taxon>Viridiplantae</taxon>
        <taxon>Streptophyta</taxon>
        <taxon>Embryophyta</taxon>
        <taxon>Tracheophyta</taxon>
        <taxon>Spermatophyta</taxon>
        <taxon>Magnoliopsida</taxon>
        <taxon>eudicotyledons</taxon>
        <taxon>Gunneridae</taxon>
        <taxon>Pentapetalae</taxon>
        <taxon>rosids</taxon>
        <taxon>fabids</taxon>
        <taxon>Cucurbitales</taxon>
        <taxon>Cucurbitaceae</taxon>
        <taxon>Benincaseae</taxon>
        <taxon>Cucumis</taxon>
    </lineage>
</organism>
<dbReference type="GO" id="GO:0009982">
    <property type="term" value="F:pseudouridine synthase activity"/>
    <property type="evidence" value="ECO:0000318"/>
    <property type="project" value="GO_Central"/>
</dbReference>
<dbReference type="GO" id="GO:0160148">
    <property type="term" value="F:tRNA pseudouridine(55) synthase activity"/>
    <property type="evidence" value="ECO:0007669"/>
    <property type="project" value="UniProtKB-EC"/>
</dbReference>
<dbReference type="Gene3D" id="3.30.70.3190">
    <property type="match status" value="1"/>
</dbReference>
<evidence type="ECO:0000256" key="7">
    <source>
        <dbReference type="ARBA" id="ARBA00083669"/>
    </source>
</evidence>
<evidence type="ECO:0000259" key="9">
    <source>
        <dbReference type="Pfam" id="PF21238"/>
    </source>
</evidence>
<dbReference type="AlphaFoldDB" id="A0A0A0L378"/>
<reference evidence="10 11" key="3">
    <citation type="journal article" date="2010" name="BMC Genomics">
        <title>Transcriptome sequencing and comparative analysis of cucumber flowers with different sex types.</title>
        <authorList>
            <person name="Guo S."/>
            <person name="Zheng Y."/>
            <person name="Joung J.G."/>
            <person name="Liu S."/>
            <person name="Zhang Z."/>
            <person name="Crasta O.R."/>
            <person name="Sobral B.W."/>
            <person name="Xu Y."/>
            <person name="Huang S."/>
            <person name="Fei Z."/>
        </authorList>
    </citation>
    <scope>NUCLEOTIDE SEQUENCE [LARGE SCALE GENOMIC DNA]</scope>
    <source>
        <strain evidence="11">cv. 9930</strain>
    </source>
</reference>
<keyword evidence="11" id="KW-1185">Reference proteome</keyword>
<evidence type="ECO:0000256" key="6">
    <source>
        <dbReference type="ARBA" id="ARBA00079393"/>
    </source>
</evidence>
<dbReference type="InterPro" id="IPR048741">
    <property type="entry name" value="Pus10-like_C"/>
</dbReference>
<dbReference type="FunFam" id="3.30.70.3190:FF:000001">
    <property type="entry name" value="tRNA pseudouridine synthase Pus10"/>
    <property type="match status" value="1"/>
</dbReference>
<dbReference type="OrthoDB" id="271937at2759"/>
<accession>A0A0A0L378</accession>
<dbReference type="InterPro" id="IPR039894">
    <property type="entry name" value="Pus10-like"/>
</dbReference>
<evidence type="ECO:0000256" key="3">
    <source>
        <dbReference type="ARBA" id="ARBA00022694"/>
    </source>
</evidence>
<dbReference type="SUPFAM" id="SSF55120">
    <property type="entry name" value="Pseudouridine synthase"/>
    <property type="match status" value="1"/>
</dbReference>
<evidence type="ECO:0000313" key="11">
    <source>
        <dbReference type="Proteomes" id="UP000029981"/>
    </source>
</evidence>
<evidence type="ECO:0000256" key="2">
    <source>
        <dbReference type="ARBA" id="ARBA00012787"/>
    </source>
</evidence>
<dbReference type="GO" id="GO:0031119">
    <property type="term" value="P:tRNA pseudouridine synthesis"/>
    <property type="evidence" value="ECO:0000318"/>
    <property type="project" value="GO_Central"/>
</dbReference>
<protein>
    <recommendedName>
        <fullName evidence="2">tRNA pseudouridine(55) synthase</fullName>
        <ecNumber evidence="2">5.4.99.25</ecNumber>
    </recommendedName>
    <alternativeName>
        <fullName evidence="7">tRNA pseudouridine 55 synthase</fullName>
    </alternativeName>
    <alternativeName>
        <fullName evidence="5">tRNA pseudouridylate synthase</fullName>
    </alternativeName>
    <alternativeName>
        <fullName evidence="6">tRNA-uridine isomerase</fullName>
    </alternativeName>
</protein>
<reference evidence="10 11" key="4">
    <citation type="journal article" date="2011" name="BMC Genomics">
        <title>RNA-Seq improves annotation of protein-coding genes in the cucumber genome.</title>
        <authorList>
            <person name="Li Z."/>
            <person name="Zhang Z."/>
            <person name="Yan P."/>
            <person name="Huang S."/>
            <person name="Fei Z."/>
            <person name="Lin K."/>
        </authorList>
    </citation>
    <scope>NUCLEOTIDE SEQUENCE [LARGE SCALE GENOMIC DNA]</scope>
    <source>
        <strain evidence="11">cv. 9930</strain>
    </source>
</reference>
<evidence type="ECO:0000256" key="1">
    <source>
        <dbReference type="ARBA" id="ARBA00009652"/>
    </source>
</evidence>
<feature type="domain" description="Pus10 N-terminal eukaryotes" evidence="8">
    <location>
        <begin position="89"/>
        <end position="231"/>
    </location>
</feature>
<dbReference type="EC" id="5.4.99.25" evidence="2"/>
<dbReference type="FunFam" id="3.30.70.2510:FF:000001">
    <property type="entry name" value="tRNA pseudouridine synthase Pus10"/>
    <property type="match status" value="1"/>
</dbReference>
<feature type="domain" description="Pus10-like C-terminal" evidence="9">
    <location>
        <begin position="281"/>
        <end position="513"/>
    </location>
</feature>
<dbReference type="Pfam" id="PF21237">
    <property type="entry name" value="Pus10_N_euk"/>
    <property type="match status" value="1"/>
</dbReference>
<dbReference type="Proteomes" id="UP000029981">
    <property type="component" value="Chromosome 4"/>
</dbReference>
<dbReference type="eggNOG" id="KOG2364">
    <property type="taxonomic scope" value="Eukaryota"/>
</dbReference>
<dbReference type="InterPro" id="IPR020103">
    <property type="entry name" value="PsdUridine_synth_cat_dom_sf"/>
</dbReference>
<reference evidence="10 11" key="1">
    <citation type="journal article" date="2009" name="Nat. Genet.">
        <title>The genome of the cucumber, Cucumis sativus L.</title>
        <authorList>
            <person name="Huang S."/>
            <person name="Li R."/>
            <person name="Zhang Z."/>
            <person name="Li L."/>
            <person name="Gu X."/>
            <person name="Fan W."/>
            <person name="Lucas W.J."/>
            <person name="Wang X."/>
            <person name="Xie B."/>
            <person name="Ni P."/>
            <person name="Ren Y."/>
            <person name="Zhu H."/>
            <person name="Li J."/>
            <person name="Lin K."/>
            <person name="Jin W."/>
            <person name="Fei Z."/>
            <person name="Li G."/>
            <person name="Staub J."/>
            <person name="Kilian A."/>
            <person name="van der Vossen E.A."/>
            <person name="Wu Y."/>
            <person name="Guo J."/>
            <person name="He J."/>
            <person name="Jia Z."/>
            <person name="Ren Y."/>
            <person name="Tian G."/>
            <person name="Lu Y."/>
            <person name="Ruan J."/>
            <person name="Qian W."/>
            <person name="Wang M."/>
            <person name="Huang Q."/>
            <person name="Li B."/>
            <person name="Xuan Z."/>
            <person name="Cao J."/>
            <person name="Asan"/>
            <person name="Wu Z."/>
            <person name="Zhang J."/>
            <person name="Cai Q."/>
            <person name="Bai Y."/>
            <person name="Zhao B."/>
            <person name="Han Y."/>
            <person name="Li Y."/>
            <person name="Li X."/>
            <person name="Wang S."/>
            <person name="Shi Q."/>
            <person name="Liu S."/>
            <person name="Cho W.K."/>
            <person name="Kim J.Y."/>
            <person name="Xu Y."/>
            <person name="Heller-Uszynska K."/>
            <person name="Miao H."/>
            <person name="Cheng Z."/>
            <person name="Zhang S."/>
            <person name="Wu J."/>
            <person name="Yang Y."/>
            <person name="Kang H."/>
            <person name="Li M."/>
            <person name="Liang H."/>
            <person name="Ren X."/>
            <person name="Shi Z."/>
            <person name="Wen M."/>
            <person name="Jian M."/>
            <person name="Yang H."/>
            <person name="Zhang G."/>
            <person name="Yang Z."/>
            <person name="Chen R."/>
            <person name="Liu S."/>
            <person name="Li J."/>
            <person name="Ma L."/>
            <person name="Liu H."/>
            <person name="Zhou Y."/>
            <person name="Zhao J."/>
            <person name="Fang X."/>
            <person name="Li G."/>
            <person name="Fang L."/>
            <person name="Li Y."/>
            <person name="Liu D."/>
            <person name="Zheng H."/>
            <person name="Zhang Y."/>
            <person name="Qin N."/>
            <person name="Li Z."/>
            <person name="Yang G."/>
            <person name="Yang S."/>
            <person name="Bolund L."/>
            <person name="Kristiansen K."/>
            <person name="Zheng H."/>
            <person name="Li S."/>
            <person name="Zhang X."/>
            <person name="Yang H."/>
            <person name="Wang J."/>
            <person name="Sun R."/>
            <person name="Zhang B."/>
            <person name="Jiang S."/>
            <person name="Wang J."/>
            <person name="Du Y."/>
            <person name="Li S."/>
        </authorList>
    </citation>
    <scope>NUCLEOTIDE SEQUENCE [LARGE SCALE GENOMIC DNA]</scope>
    <source>
        <strain evidence="11">cv. 9930</strain>
    </source>
</reference>
<name>A0A0A0L378_CUCSA</name>